<dbReference type="PANTHER" id="PTHR40042">
    <property type="entry name" value="HYPOTHETICAL MEMBRANE SPANNING PROTEIN"/>
    <property type="match status" value="1"/>
</dbReference>
<evidence type="ECO:0000313" key="3">
    <source>
        <dbReference type="Proteomes" id="UP000317371"/>
    </source>
</evidence>
<dbReference type="EMBL" id="VIGC01000042">
    <property type="protein sequence ID" value="TQE93355.1"/>
    <property type="molecule type" value="Genomic_DNA"/>
</dbReference>
<feature type="transmembrane region" description="Helical" evidence="1">
    <location>
        <begin position="288"/>
        <end position="308"/>
    </location>
</feature>
<feature type="transmembrane region" description="Helical" evidence="1">
    <location>
        <begin position="98"/>
        <end position="118"/>
    </location>
</feature>
<organism evidence="2 3">
    <name type="scientific">Litorilinea aerophila</name>
    <dbReference type="NCBI Taxonomy" id="1204385"/>
    <lineage>
        <taxon>Bacteria</taxon>
        <taxon>Bacillati</taxon>
        <taxon>Chloroflexota</taxon>
        <taxon>Caldilineae</taxon>
        <taxon>Caldilineales</taxon>
        <taxon>Caldilineaceae</taxon>
        <taxon>Litorilinea</taxon>
    </lineage>
</organism>
<evidence type="ECO:0000313" key="2">
    <source>
        <dbReference type="EMBL" id="TQE93355.1"/>
    </source>
</evidence>
<feature type="transmembrane region" description="Helical" evidence="1">
    <location>
        <begin position="161"/>
        <end position="180"/>
    </location>
</feature>
<dbReference type="Pfam" id="PF07187">
    <property type="entry name" value="DUF1405"/>
    <property type="match status" value="1"/>
</dbReference>
<feature type="transmembrane region" description="Helical" evidence="1">
    <location>
        <begin position="229"/>
        <end position="249"/>
    </location>
</feature>
<accession>A0A540V9I1</accession>
<gene>
    <name evidence="2" type="ORF">FKZ61_21870</name>
</gene>
<dbReference type="Proteomes" id="UP000317371">
    <property type="component" value="Unassembled WGS sequence"/>
</dbReference>
<feature type="transmembrane region" description="Helical" evidence="1">
    <location>
        <begin position="256"/>
        <end position="276"/>
    </location>
</feature>
<feature type="transmembrane region" description="Helical" evidence="1">
    <location>
        <begin position="138"/>
        <end position="155"/>
    </location>
</feature>
<comment type="caution">
    <text evidence="2">The sequence shown here is derived from an EMBL/GenBank/DDBJ whole genome shotgun (WGS) entry which is preliminary data.</text>
</comment>
<reference evidence="2 3" key="1">
    <citation type="submission" date="2019-06" db="EMBL/GenBank/DDBJ databases">
        <title>Genome sequence of Litorilinea aerophila BAA-2444.</title>
        <authorList>
            <person name="Maclea K.S."/>
            <person name="Maurais E.G."/>
            <person name="Iannazzi L.C."/>
        </authorList>
    </citation>
    <scope>NUCLEOTIDE SEQUENCE [LARGE SCALE GENOMIC DNA]</scope>
    <source>
        <strain evidence="2 3">ATCC BAA-2444</strain>
    </source>
</reference>
<feature type="transmembrane region" description="Helical" evidence="1">
    <location>
        <begin position="187"/>
        <end position="209"/>
    </location>
</feature>
<keyword evidence="1" id="KW-0472">Membrane</keyword>
<proteinExistence type="predicted"/>
<name>A0A540V9I1_9CHLR</name>
<dbReference type="AlphaFoldDB" id="A0A540V9I1"/>
<evidence type="ECO:0000256" key="1">
    <source>
        <dbReference type="SAM" id="Phobius"/>
    </source>
</evidence>
<keyword evidence="3" id="KW-1185">Reference proteome</keyword>
<dbReference type="OrthoDB" id="152213at2"/>
<feature type="transmembrane region" description="Helical" evidence="1">
    <location>
        <begin position="66"/>
        <end position="86"/>
    </location>
</feature>
<keyword evidence="1" id="KW-0812">Transmembrane</keyword>
<dbReference type="InterPro" id="IPR009845">
    <property type="entry name" value="DUF1405"/>
</dbReference>
<dbReference type="InParanoid" id="A0A540V9I1"/>
<dbReference type="PANTHER" id="PTHR40042:SF1">
    <property type="entry name" value="DUF1405 DOMAIN-CONTAINING PROTEIN"/>
    <property type="match status" value="1"/>
</dbReference>
<protein>
    <submittedName>
        <fullName evidence="2">DUF1405 domain-containing protein</fullName>
    </submittedName>
</protein>
<keyword evidence="1" id="KW-1133">Transmembrane helix</keyword>
<sequence length="329" mass="36587">MCRPGPSWAVCPSGGFDRGLPPTAGRRSVRWRADGGERERRASMWSRTWWQGQIAWLHSLIARPELLTLFLVIDVAAYFGGLLYWYGYVMADPTTPLWVWPFIPDCPLFGLLGGIGLLMATAHTRWSPGARVRASRTLWVAAGVSVGIWLSTYLPGAPVGWQQQAAMFGVWSWSLLVAALTFRQAPVWLLSLFAFGQIKYGVWTVTAWLVFWRNTGLVYGAPLFTFDSVFMTLTHLGLIAQGVVLLTYFRPNLRAAAIAFLWFALSDFVDYGLGYYPAIPEQFIPLPIMQWSTVAMTGLLSALLVWLARRPVEDPLGGMEHAGASQPIG</sequence>